<dbReference type="RefSeq" id="WP_182620712.1">
    <property type="nucleotide sequence ID" value="NZ_BAAATF010000001.1"/>
</dbReference>
<dbReference type="CDD" id="cd06588">
    <property type="entry name" value="PhnB_like"/>
    <property type="match status" value="1"/>
</dbReference>
<gene>
    <name evidence="2" type="ORF">FHX71_005626</name>
</gene>
<dbReference type="GO" id="GO:0032259">
    <property type="term" value="P:methylation"/>
    <property type="evidence" value="ECO:0007669"/>
    <property type="project" value="UniProtKB-KW"/>
</dbReference>
<dbReference type="PANTHER" id="PTHR33990:SF2">
    <property type="entry name" value="PHNB-LIKE DOMAIN-CONTAINING PROTEIN"/>
    <property type="match status" value="1"/>
</dbReference>
<evidence type="ECO:0000313" key="3">
    <source>
        <dbReference type="Proteomes" id="UP000540568"/>
    </source>
</evidence>
<reference evidence="2 3" key="1">
    <citation type="submission" date="2020-07" db="EMBL/GenBank/DDBJ databases">
        <title>Sequencing the genomes of 1000 actinobacteria strains.</title>
        <authorList>
            <person name="Klenk H.-P."/>
        </authorList>
    </citation>
    <scope>NUCLEOTIDE SEQUENCE [LARGE SCALE GENOMIC DNA]</scope>
    <source>
        <strain evidence="2 3">DSM 44121</strain>
    </source>
</reference>
<evidence type="ECO:0000313" key="2">
    <source>
        <dbReference type="EMBL" id="MBA8811619.1"/>
    </source>
</evidence>
<dbReference type="InterPro" id="IPR009725">
    <property type="entry name" value="3_dmu_93_MTrfase"/>
</dbReference>
<dbReference type="PANTHER" id="PTHR33990">
    <property type="entry name" value="PROTEIN YJDN-RELATED"/>
    <property type="match status" value="1"/>
</dbReference>
<dbReference type="GO" id="GO:0008168">
    <property type="term" value="F:methyltransferase activity"/>
    <property type="evidence" value="ECO:0007669"/>
    <property type="project" value="UniProtKB-KW"/>
</dbReference>
<dbReference type="InterPro" id="IPR029068">
    <property type="entry name" value="Glyas_Bleomycin-R_OHBP_Dase"/>
</dbReference>
<dbReference type="PIRSF" id="PIRSF021700">
    <property type="entry name" value="3_dmu_93_MTrfase"/>
    <property type="match status" value="1"/>
</dbReference>
<proteinExistence type="predicted"/>
<dbReference type="InterPro" id="IPR028973">
    <property type="entry name" value="PhnB-like"/>
</dbReference>
<name>A0A7W3PHG5_9MICO</name>
<comment type="caution">
    <text evidence="2">The sequence shown here is derived from an EMBL/GenBank/DDBJ whole genome shotgun (WGS) entry which is preliminary data.</text>
</comment>
<organism evidence="2 3">
    <name type="scientific">Promicromonospora sukumoe</name>
    <dbReference type="NCBI Taxonomy" id="88382"/>
    <lineage>
        <taxon>Bacteria</taxon>
        <taxon>Bacillati</taxon>
        <taxon>Actinomycetota</taxon>
        <taxon>Actinomycetes</taxon>
        <taxon>Micrococcales</taxon>
        <taxon>Promicromonosporaceae</taxon>
        <taxon>Promicromonospora</taxon>
    </lineage>
</organism>
<keyword evidence="2" id="KW-0489">Methyltransferase</keyword>
<protein>
    <submittedName>
        <fullName evidence="2">Putative 3-demethylubiquinone-9 3-methyltransferase (Glyoxalase superfamily)</fullName>
    </submittedName>
</protein>
<dbReference type="AlphaFoldDB" id="A0A7W3PHG5"/>
<sequence length="160" mass="17065">MVSVRTHLWFGNNRAGEAAAFYAEHIPGSSVERVVKAPDNAPGAEPGTDFVVEFTVAGQPVIGLNAGPHRTLDEAFSFYLSVEGQAEVDHYWDVLTADGGEPGACGWCKDKFGVSWQVIPKELERLSGSYTTPAEIATMNAMLQMGKIDVAALQAAHDGA</sequence>
<keyword evidence="3" id="KW-1185">Reference proteome</keyword>
<dbReference type="Gene3D" id="3.10.180.10">
    <property type="entry name" value="2,3-Dihydroxybiphenyl 1,2-Dioxygenase, domain 1"/>
    <property type="match status" value="1"/>
</dbReference>
<dbReference type="Pfam" id="PF06983">
    <property type="entry name" value="3-dmu-9_3-mt"/>
    <property type="match status" value="1"/>
</dbReference>
<dbReference type="SUPFAM" id="SSF54593">
    <property type="entry name" value="Glyoxalase/Bleomycin resistance protein/Dihydroxybiphenyl dioxygenase"/>
    <property type="match status" value="1"/>
</dbReference>
<keyword evidence="2" id="KW-0830">Ubiquinone</keyword>
<keyword evidence="2" id="KW-0808">Transferase</keyword>
<evidence type="ECO:0000259" key="1">
    <source>
        <dbReference type="Pfam" id="PF06983"/>
    </source>
</evidence>
<dbReference type="Proteomes" id="UP000540568">
    <property type="component" value="Unassembled WGS sequence"/>
</dbReference>
<feature type="domain" description="PhnB-like" evidence="1">
    <location>
        <begin position="4"/>
        <end position="119"/>
    </location>
</feature>
<accession>A0A7W3PHG5</accession>
<dbReference type="EMBL" id="JACGWV010000003">
    <property type="protein sequence ID" value="MBA8811619.1"/>
    <property type="molecule type" value="Genomic_DNA"/>
</dbReference>